<sequence>MNAVIAPKTQFVPMRAADLDQVMAIERRIYDFPWTRGNFADSLASGYNAWLLLENGTLAGYAVMMVVPDEAQLLNISVAPECRRAGYGTALLLHLVAQARAHGAKRLLLEVRPSNVAGLALYHRHGFLRIGLRRGYYPAAQGREDALVLAKDLVPLP</sequence>
<dbReference type="Pfam" id="PF00583">
    <property type="entry name" value="Acetyltransf_1"/>
    <property type="match status" value="1"/>
</dbReference>
<dbReference type="PANTHER" id="PTHR43617:SF35">
    <property type="entry name" value="[RIBOSOMAL PROTEIN BS18]-ALANINE N-ACETYLTRANSFERASE"/>
    <property type="match status" value="1"/>
</dbReference>
<feature type="domain" description="N-acetyltransferase" evidence="1">
    <location>
        <begin position="9"/>
        <end position="154"/>
    </location>
</feature>
<accession>A0A1J5RI18</accession>
<keyword evidence="2" id="KW-0012">Acyltransferase</keyword>
<proteinExistence type="inferred from homology"/>
<dbReference type="HAMAP" id="MF_02210">
    <property type="entry name" value="RimI"/>
    <property type="match status" value="1"/>
</dbReference>
<dbReference type="EC" id="2.3.1.189" evidence="2"/>
<reference evidence="2" key="1">
    <citation type="submission" date="2016-10" db="EMBL/GenBank/DDBJ databases">
        <title>Sequence of Gallionella enrichment culture.</title>
        <authorList>
            <person name="Poehlein A."/>
            <person name="Muehling M."/>
            <person name="Daniel R."/>
        </authorList>
    </citation>
    <scope>NUCLEOTIDE SEQUENCE</scope>
</reference>
<dbReference type="InterPro" id="IPR043690">
    <property type="entry name" value="RimI"/>
</dbReference>
<dbReference type="AlphaFoldDB" id="A0A1J5RI18"/>
<dbReference type="GO" id="GO:0008999">
    <property type="term" value="F:protein-N-terminal-alanine acetyltransferase activity"/>
    <property type="evidence" value="ECO:0007669"/>
    <property type="project" value="TreeGrafter"/>
</dbReference>
<dbReference type="NCBIfam" id="TIGR01575">
    <property type="entry name" value="rimI"/>
    <property type="match status" value="1"/>
</dbReference>
<dbReference type="SUPFAM" id="SSF55729">
    <property type="entry name" value="Acyl-CoA N-acyltransferases (Nat)"/>
    <property type="match status" value="1"/>
</dbReference>
<evidence type="ECO:0000259" key="1">
    <source>
        <dbReference type="PROSITE" id="PS51186"/>
    </source>
</evidence>
<dbReference type="EMBL" id="MLJW01000161">
    <property type="protein sequence ID" value="OIQ95734.1"/>
    <property type="molecule type" value="Genomic_DNA"/>
</dbReference>
<dbReference type="PROSITE" id="PS51186">
    <property type="entry name" value="GNAT"/>
    <property type="match status" value="1"/>
</dbReference>
<name>A0A1J5RI18_9ZZZZ</name>
<dbReference type="Gene3D" id="3.40.630.30">
    <property type="match status" value="1"/>
</dbReference>
<evidence type="ECO:0000313" key="2">
    <source>
        <dbReference type="EMBL" id="OIQ95734.1"/>
    </source>
</evidence>
<dbReference type="InterPro" id="IPR006464">
    <property type="entry name" value="AcTrfase_RimI/Ard1"/>
</dbReference>
<dbReference type="CDD" id="cd04301">
    <property type="entry name" value="NAT_SF"/>
    <property type="match status" value="1"/>
</dbReference>
<dbReference type="InterPro" id="IPR000182">
    <property type="entry name" value="GNAT_dom"/>
</dbReference>
<dbReference type="InterPro" id="IPR016181">
    <property type="entry name" value="Acyl_CoA_acyltransferase"/>
</dbReference>
<gene>
    <name evidence="2" type="primary">mshD_7</name>
    <name evidence="2" type="ORF">GALL_223090</name>
</gene>
<organism evidence="2">
    <name type="scientific">mine drainage metagenome</name>
    <dbReference type="NCBI Taxonomy" id="410659"/>
    <lineage>
        <taxon>unclassified sequences</taxon>
        <taxon>metagenomes</taxon>
        <taxon>ecological metagenomes</taxon>
    </lineage>
</organism>
<protein>
    <submittedName>
        <fullName evidence="2">Mycothiol acetyltransferase</fullName>
        <ecNumber evidence="2">2.3.1.189</ecNumber>
    </submittedName>
</protein>
<keyword evidence="2" id="KW-0808">Transferase</keyword>
<dbReference type="PANTHER" id="PTHR43617">
    <property type="entry name" value="L-AMINO ACID N-ACETYLTRANSFERASE"/>
    <property type="match status" value="1"/>
</dbReference>
<dbReference type="GO" id="GO:0035447">
    <property type="term" value="F:mycothiol synthase activity"/>
    <property type="evidence" value="ECO:0007669"/>
    <property type="project" value="UniProtKB-EC"/>
</dbReference>
<comment type="caution">
    <text evidence="2">The sequence shown here is derived from an EMBL/GenBank/DDBJ whole genome shotgun (WGS) entry which is preliminary data.</text>
</comment>
<dbReference type="InterPro" id="IPR050276">
    <property type="entry name" value="MshD_Acetyltransferase"/>
</dbReference>